<protein>
    <submittedName>
        <fullName evidence="3">ANTAR domain-containing protein</fullName>
    </submittedName>
</protein>
<feature type="compositionally biased region" description="Basic and acidic residues" evidence="1">
    <location>
        <begin position="174"/>
        <end position="185"/>
    </location>
</feature>
<keyword evidence="4" id="KW-1185">Reference proteome</keyword>
<accession>A0ABW6Z592</accession>
<feature type="compositionally biased region" description="Low complexity" evidence="1">
    <location>
        <begin position="123"/>
        <end position="134"/>
    </location>
</feature>
<organism evidence="3 4">
    <name type="scientific">Streptomyces eurythermus</name>
    <dbReference type="NCBI Taxonomy" id="42237"/>
    <lineage>
        <taxon>Bacteria</taxon>
        <taxon>Bacillati</taxon>
        <taxon>Actinomycetota</taxon>
        <taxon>Actinomycetes</taxon>
        <taxon>Kitasatosporales</taxon>
        <taxon>Streptomycetaceae</taxon>
        <taxon>Streptomyces</taxon>
    </lineage>
</organism>
<evidence type="ECO:0000259" key="2">
    <source>
        <dbReference type="PROSITE" id="PS50921"/>
    </source>
</evidence>
<dbReference type="PROSITE" id="PS50921">
    <property type="entry name" value="ANTAR"/>
    <property type="match status" value="1"/>
</dbReference>
<feature type="region of interest" description="Disordered" evidence="1">
    <location>
        <begin position="113"/>
        <end position="185"/>
    </location>
</feature>
<gene>
    <name evidence="3" type="ORF">ACF1HC_32565</name>
</gene>
<dbReference type="RefSeq" id="WP_078637561.1">
    <property type="nucleotide sequence ID" value="NZ_JBFACJ010000022.1"/>
</dbReference>
<sequence length="185" mass="19235">MAFFALSRIQPLALLSATDLAAGYDRLLEENRHLRRAVTSHAVIDQAIGAVVALGQIAPEEAWRALRDVSQRTNVKLRTVAEHVLGYIQGGTLPEPERIELAKAIVRYRRCGGRPAPLGDGVPAPATRGGATAGDDAENGTGGDAGERGGAGSTAPRRATAPAGPRPGPARPASDGERGPAEPKR</sequence>
<feature type="compositionally biased region" description="Gly residues" evidence="1">
    <location>
        <begin position="140"/>
        <end position="152"/>
    </location>
</feature>
<evidence type="ECO:0000313" key="3">
    <source>
        <dbReference type="EMBL" id="MFF9886295.1"/>
    </source>
</evidence>
<dbReference type="InterPro" id="IPR011006">
    <property type="entry name" value="CheY-like_superfamily"/>
</dbReference>
<evidence type="ECO:0000256" key="1">
    <source>
        <dbReference type="SAM" id="MobiDB-lite"/>
    </source>
</evidence>
<comment type="caution">
    <text evidence="3">The sequence shown here is derived from an EMBL/GenBank/DDBJ whole genome shotgun (WGS) entry which is preliminary data.</text>
</comment>
<reference evidence="3 4" key="1">
    <citation type="submission" date="2024-10" db="EMBL/GenBank/DDBJ databases">
        <title>The Natural Products Discovery Center: Release of the First 8490 Sequenced Strains for Exploring Actinobacteria Biosynthetic Diversity.</title>
        <authorList>
            <person name="Kalkreuter E."/>
            <person name="Kautsar S.A."/>
            <person name="Yang D."/>
            <person name="Bader C.D."/>
            <person name="Teijaro C.N."/>
            <person name="Fluegel L."/>
            <person name="Davis C.M."/>
            <person name="Simpson J.R."/>
            <person name="Lauterbach L."/>
            <person name="Steele A.D."/>
            <person name="Gui C."/>
            <person name="Meng S."/>
            <person name="Li G."/>
            <person name="Viehrig K."/>
            <person name="Ye F."/>
            <person name="Su P."/>
            <person name="Kiefer A.F."/>
            <person name="Nichols A."/>
            <person name="Cepeda A.J."/>
            <person name="Yan W."/>
            <person name="Fan B."/>
            <person name="Jiang Y."/>
            <person name="Adhikari A."/>
            <person name="Zheng C.-J."/>
            <person name="Schuster L."/>
            <person name="Cowan T.M."/>
            <person name="Smanski M.J."/>
            <person name="Chevrette M.G."/>
            <person name="De Carvalho L.P.S."/>
            <person name="Shen B."/>
        </authorList>
    </citation>
    <scope>NUCLEOTIDE SEQUENCE [LARGE SCALE GENOMIC DNA]</scope>
    <source>
        <strain evidence="3 4">NPDC013366</strain>
    </source>
</reference>
<name>A0ABW6Z592_9ACTN</name>
<dbReference type="EMBL" id="JBICBM010000019">
    <property type="protein sequence ID" value="MFF9886295.1"/>
    <property type="molecule type" value="Genomic_DNA"/>
</dbReference>
<feature type="compositionally biased region" description="Low complexity" evidence="1">
    <location>
        <begin position="153"/>
        <end position="163"/>
    </location>
</feature>
<dbReference type="SMART" id="SM01012">
    <property type="entry name" value="ANTAR"/>
    <property type="match status" value="1"/>
</dbReference>
<feature type="domain" description="ANTAR" evidence="2">
    <location>
        <begin position="24"/>
        <end position="85"/>
    </location>
</feature>
<evidence type="ECO:0000313" key="4">
    <source>
        <dbReference type="Proteomes" id="UP001603418"/>
    </source>
</evidence>
<dbReference type="SUPFAM" id="SSF52172">
    <property type="entry name" value="CheY-like"/>
    <property type="match status" value="1"/>
</dbReference>
<dbReference type="Proteomes" id="UP001603418">
    <property type="component" value="Unassembled WGS sequence"/>
</dbReference>
<dbReference type="Pfam" id="PF03861">
    <property type="entry name" value="ANTAR"/>
    <property type="match status" value="1"/>
</dbReference>
<dbReference type="InterPro" id="IPR005561">
    <property type="entry name" value="ANTAR"/>
</dbReference>
<dbReference type="InterPro" id="IPR036388">
    <property type="entry name" value="WH-like_DNA-bd_sf"/>
</dbReference>
<proteinExistence type="predicted"/>
<dbReference type="Gene3D" id="1.10.10.10">
    <property type="entry name" value="Winged helix-like DNA-binding domain superfamily/Winged helix DNA-binding domain"/>
    <property type="match status" value="1"/>
</dbReference>